<name>A0AB40B0G4_DIOCR</name>
<gene>
    <name evidence="4" type="primary">LOC120257111</name>
</gene>
<reference evidence="4" key="1">
    <citation type="submission" date="2025-08" db="UniProtKB">
        <authorList>
            <consortium name="RefSeq"/>
        </authorList>
    </citation>
    <scope>IDENTIFICATION</scope>
</reference>
<dbReference type="Pfam" id="PF07727">
    <property type="entry name" value="RVT_2"/>
    <property type="match status" value="2"/>
</dbReference>
<dbReference type="RefSeq" id="XP_039120655.1">
    <property type="nucleotide sequence ID" value="XM_039264721.1"/>
</dbReference>
<evidence type="ECO:0000313" key="3">
    <source>
        <dbReference type="Proteomes" id="UP001515500"/>
    </source>
</evidence>
<keyword evidence="3" id="KW-1185">Reference proteome</keyword>
<dbReference type="Proteomes" id="UP001515500">
    <property type="component" value="Unplaced"/>
</dbReference>
<feature type="domain" description="Reverse transcriptase Ty1/copia-type" evidence="2">
    <location>
        <begin position="279"/>
        <end position="373"/>
    </location>
</feature>
<accession>A0AB40B0G4</accession>
<feature type="compositionally biased region" description="Gly residues" evidence="1">
    <location>
        <begin position="26"/>
        <end position="35"/>
    </location>
</feature>
<organism evidence="3 4">
    <name type="scientific">Dioscorea cayennensis subsp. rotundata</name>
    <name type="common">White Guinea yam</name>
    <name type="synonym">Dioscorea rotundata</name>
    <dbReference type="NCBI Taxonomy" id="55577"/>
    <lineage>
        <taxon>Eukaryota</taxon>
        <taxon>Viridiplantae</taxon>
        <taxon>Streptophyta</taxon>
        <taxon>Embryophyta</taxon>
        <taxon>Tracheophyta</taxon>
        <taxon>Spermatophyta</taxon>
        <taxon>Magnoliopsida</taxon>
        <taxon>Liliopsida</taxon>
        <taxon>Dioscoreales</taxon>
        <taxon>Dioscoreaceae</taxon>
        <taxon>Dioscorea</taxon>
    </lineage>
</organism>
<sequence length="376" mass="41913">MLTRAKWEALSVKDKKGGEGSDSGVKKGGGRGSGRGHGRSQSGGRGDDAERKPHRKFDKTKNKMLQLVNEYGHFASRMLKSQREKKTHLVEKNQADEPSLLMIETCKLSKTEQHGGEVVLLNEDNVKPNLGVDGKCCSELCSRSKSKDEALEAFKKIKIRTEVEVNCKLKALRTDRGGYDPGSKAYRFYNPSTRKATVHVTLSLMKEGSGVGTIQCKRKLMSQVVKKDSEGNVVKHKARLVAKGYVQRQGVDFEEVFAPVARLETVRLLIAMATMEVGRPQLVLKLKKALYGLRQAPRAWNYKLDKSLVSLGFERSPLEHAVYKKEHDGLVLLVGVYVDDLIITGSIVSAIIEFKNQMKKLFKMSDLGLLELLFGH</sequence>
<evidence type="ECO:0000259" key="2">
    <source>
        <dbReference type="Pfam" id="PF07727"/>
    </source>
</evidence>
<evidence type="ECO:0000313" key="4">
    <source>
        <dbReference type="RefSeq" id="XP_039120655.1"/>
    </source>
</evidence>
<dbReference type="InterPro" id="IPR013103">
    <property type="entry name" value="RVT_2"/>
</dbReference>
<dbReference type="AlphaFoldDB" id="A0AB40B0G4"/>
<protein>
    <submittedName>
        <fullName evidence="4">Uncharacterized protein LOC120257111</fullName>
    </submittedName>
</protein>
<dbReference type="GeneID" id="120257111"/>
<evidence type="ECO:0000256" key="1">
    <source>
        <dbReference type="SAM" id="MobiDB-lite"/>
    </source>
</evidence>
<proteinExistence type="predicted"/>
<feature type="compositionally biased region" description="Basic and acidic residues" evidence="1">
    <location>
        <begin position="1"/>
        <end position="19"/>
    </location>
</feature>
<feature type="region of interest" description="Disordered" evidence="1">
    <location>
        <begin position="1"/>
        <end position="62"/>
    </location>
</feature>
<feature type="domain" description="Reverse transcriptase Ty1/copia-type" evidence="2">
    <location>
        <begin position="226"/>
        <end position="275"/>
    </location>
</feature>